<dbReference type="PANTHER" id="PTHR35369">
    <property type="entry name" value="BLR3025 PROTEIN-RELATED"/>
    <property type="match status" value="1"/>
</dbReference>
<keyword evidence="5" id="KW-1185">Reference proteome</keyword>
<sequence>MFAAWLLPRFMLQALRARQPDRIAVLEETPCKTVSQQENTLILSISHGAERTGVHPGMTVSQALARCPNLQVRYRDGQAEQAVQSLLLKAAESWTPDYESTRPGICVLDLSHTRWLSQEIHLHAWQDRGLQMRQDMQTQGYDLRVGFAENADLAILAAHVADPVRVLRAGVAEEKHVLHDLPLTILNPSPPVLEVLSLWGIRTLGQLVALPRADLASRLGAEGLRLRDMAQGGKERLLSLVRSQEQFREVVELESPIESLEPLMHLLERLLQRLSAQLAASWHVAGSLNLTLRFADRSSHERDLGVAEPTREVPVLMRLLRTYLEGLTAAAPIIGVSLELTPVRAASSQPTLFERGLSDPNRFAETLSALEVLLGRGRVGRAELLPSRRPDAYHVAGFLESFTASALASTSDADQFIGLPLQRFRPPRPALVTLHQQRPVELRLDGTVLSVRESRGPWLLSGNWWDLRQVWQHEIWEVEDMQGVLYRLIQENNRWFVEGLYG</sequence>
<dbReference type="InterPro" id="IPR017961">
    <property type="entry name" value="DNA_pol_Y-fam_little_finger"/>
</dbReference>
<dbReference type="InterPro" id="IPR043502">
    <property type="entry name" value="DNA/RNA_pol_sf"/>
</dbReference>
<dbReference type="PANTHER" id="PTHR35369:SF2">
    <property type="entry name" value="BLR3025 PROTEIN"/>
    <property type="match status" value="1"/>
</dbReference>
<evidence type="ECO:0000256" key="2">
    <source>
        <dbReference type="ARBA" id="ARBA00022763"/>
    </source>
</evidence>
<evidence type="ECO:0000313" key="5">
    <source>
        <dbReference type="Proteomes" id="UP000190774"/>
    </source>
</evidence>
<dbReference type="Pfam" id="PF00817">
    <property type="entry name" value="IMS"/>
    <property type="match status" value="1"/>
</dbReference>
<dbReference type="Proteomes" id="UP000190774">
    <property type="component" value="Unassembled WGS sequence"/>
</dbReference>
<dbReference type="GO" id="GO:0006281">
    <property type="term" value="P:DNA repair"/>
    <property type="evidence" value="ECO:0007669"/>
    <property type="project" value="InterPro"/>
</dbReference>
<accession>A0A1T4YX42</accession>
<dbReference type="Pfam" id="PF11799">
    <property type="entry name" value="IMS_C"/>
    <property type="match status" value="1"/>
</dbReference>
<reference evidence="5" key="1">
    <citation type="submission" date="2017-02" db="EMBL/GenBank/DDBJ databases">
        <authorList>
            <person name="Varghese N."/>
            <person name="Submissions S."/>
        </authorList>
    </citation>
    <scope>NUCLEOTIDE SEQUENCE [LARGE SCALE GENOMIC DNA]</scope>
    <source>
        <strain evidence="5">ATCC 700200</strain>
    </source>
</reference>
<evidence type="ECO:0000313" key="4">
    <source>
        <dbReference type="EMBL" id="SKB06354.1"/>
    </source>
</evidence>
<evidence type="ECO:0000259" key="3">
    <source>
        <dbReference type="PROSITE" id="PS50173"/>
    </source>
</evidence>
<dbReference type="OrthoDB" id="187429at2"/>
<dbReference type="InterPro" id="IPR050356">
    <property type="entry name" value="SulA_CellDiv_inhibitor"/>
</dbReference>
<dbReference type="CDD" id="cd03468">
    <property type="entry name" value="PolY_like"/>
    <property type="match status" value="1"/>
</dbReference>
<dbReference type="InterPro" id="IPR001126">
    <property type="entry name" value="UmuC"/>
</dbReference>
<dbReference type="Gene3D" id="3.30.70.270">
    <property type="match status" value="1"/>
</dbReference>
<dbReference type="InterPro" id="IPR043128">
    <property type="entry name" value="Rev_trsase/Diguanyl_cyclase"/>
</dbReference>
<protein>
    <submittedName>
        <fullName evidence="4">Nucleotidyltransferase/DNA polymerase involved in DNA repair</fullName>
    </submittedName>
</protein>
<proteinExistence type="inferred from homology"/>
<keyword evidence="4" id="KW-0808">Transferase</keyword>
<feature type="domain" description="UmuC" evidence="3">
    <location>
        <begin position="23"/>
        <end position="202"/>
    </location>
</feature>
<evidence type="ECO:0000256" key="1">
    <source>
        <dbReference type="ARBA" id="ARBA00010945"/>
    </source>
</evidence>
<dbReference type="SUPFAM" id="SSF56672">
    <property type="entry name" value="DNA/RNA polymerases"/>
    <property type="match status" value="1"/>
</dbReference>
<dbReference type="EMBL" id="FUYE01000020">
    <property type="protein sequence ID" value="SKB06354.1"/>
    <property type="molecule type" value="Genomic_DNA"/>
</dbReference>
<comment type="similarity">
    <text evidence="1">Belongs to the DNA polymerase type-Y family.</text>
</comment>
<name>A0A1T4YX42_9BACT</name>
<dbReference type="AlphaFoldDB" id="A0A1T4YX42"/>
<dbReference type="Gene3D" id="3.40.1170.60">
    <property type="match status" value="1"/>
</dbReference>
<gene>
    <name evidence="4" type="ORF">SAMN02745166_04457</name>
</gene>
<dbReference type="GO" id="GO:0016740">
    <property type="term" value="F:transferase activity"/>
    <property type="evidence" value="ECO:0007669"/>
    <property type="project" value="UniProtKB-KW"/>
</dbReference>
<organism evidence="4 5">
    <name type="scientific">Prosthecobacter debontii</name>
    <dbReference type="NCBI Taxonomy" id="48467"/>
    <lineage>
        <taxon>Bacteria</taxon>
        <taxon>Pseudomonadati</taxon>
        <taxon>Verrucomicrobiota</taxon>
        <taxon>Verrucomicrobiia</taxon>
        <taxon>Verrucomicrobiales</taxon>
        <taxon>Verrucomicrobiaceae</taxon>
        <taxon>Prosthecobacter</taxon>
    </lineage>
</organism>
<dbReference type="PROSITE" id="PS50173">
    <property type="entry name" value="UMUC"/>
    <property type="match status" value="1"/>
</dbReference>
<keyword evidence="2" id="KW-0227">DNA damage</keyword>
<dbReference type="GO" id="GO:0003684">
    <property type="term" value="F:damaged DNA binding"/>
    <property type="evidence" value="ECO:0007669"/>
    <property type="project" value="InterPro"/>
</dbReference>
<dbReference type="STRING" id="48467.SAMN02745166_04457"/>